<reference evidence="2" key="1">
    <citation type="submission" date="2019-10" db="EMBL/GenBank/DDBJ databases">
        <title>Draft genome sequence of Panacibacter sp. KCS-6.</title>
        <authorList>
            <person name="Yim K.J."/>
        </authorList>
    </citation>
    <scope>NUCLEOTIDE SEQUENCE</scope>
    <source>
        <strain evidence="2">KCS-6</strain>
    </source>
</reference>
<dbReference type="Pfam" id="PF00656">
    <property type="entry name" value="Peptidase_C14"/>
    <property type="match status" value="1"/>
</dbReference>
<dbReference type="PANTHER" id="PTHR22576">
    <property type="entry name" value="MUCOSA ASSOCIATED LYMPHOID TISSUE LYMPHOMA TRANSLOCATION PROTEIN 1/PARACASPASE"/>
    <property type="match status" value="1"/>
</dbReference>
<evidence type="ECO:0000313" key="3">
    <source>
        <dbReference type="Proteomes" id="UP000598971"/>
    </source>
</evidence>
<dbReference type="InterPro" id="IPR011600">
    <property type="entry name" value="Pept_C14_caspase"/>
</dbReference>
<accession>A0A8J8JYX5</accession>
<keyword evidence="3" id="KW-1185">Reference proteome</keyword>
<dbReference type="GO" id="GO:0004197">
    <property type="term" value="F:cysteine-type endopeptidase activity"/>
    <property type="evidence" value="ECO:0007669"/>
    <property type="project" value="InterPro"/>
</dbReference>
<gene>
    <name evidence="2" type="ORF">GD597_19965</name>
</gene>
<dbReference type="Gene3D" id="3.40.50.1460">
    <property type="match status" value="1"/>
</dbReference>
<name>A0A8J8JYX5_9BACT</name>
<protein>
    <recommendedName>
        <fullName evidence="1">Peptidase C14 caspase domain-containing protein</fullName>
    </recommendedName>
</protein>
<evidence type="ECO:0000259" key="1">
    <source>
        <dbReference type="Pfam" id="PF00656"/>
    </source>
</evidence>
<comment type="caution">
    <text evidence="2">The sequence shown here is derived from an EMBL/GenBank/DDBJ whole genome shotgun (WGS) entry which is preliminary data.</text>
</comment>
<dbReference type="InterPro" id="IPR052039">
    <property type="entry name" value="Caspase-related_regulators"/>
</dbReference>
<dbReference type="PANTHER" id="PTHR22576:SF37">
    <property type="entry name" value="MUCOSA-ASSOCIATED LYMPHOID TISSUE LYMPHOMA TRANSLOCATION PROTEIN 1"/>
    <property type="match status" value="1"/>
</dbReference>
<proteinExistence type="predicted"/>
<dbReference type="RefSeq" id="WP_171609702.1">
    <property type="nucleotide sequence ID" value="NZ_WHPF01000018.1"/>
</dbReference>
<organism evidence="2 3">
    <name type="scientific">Limnovirga soli</name>
    <dbReference type="NCBI Taxonomy" id="2656915"/>
    <lineage>
        <taxon>Bacteria</taxon>
        <taxon>Pseudomonadati</taxon>
        <taxon>Bacteroidota</taxon>
        <taxon>Chitinophagia</taxon>
        <taxon>Chitinophagales</taxon>
        <taxon>Chitinophagaceae</taxon>
        <taxon>Limnovirga</taxon>
    </lineage>
</organism>
<dbReference type="EMBL" id="WHPF01000018">
    <property type="protein sequence ID" value="NNV57756.1"/>
    <property type="molecule type" value="Genomic_DNA"/>
</dbReference>
<dbReference type="AlphaFoldDB" id="A0A8J8JYX5"/>
<dbReference type="InterPro" id="IPR029030">
    <property type="entry name" value="Caspase-like_dom_sf"/>
</dbReference>
<sequence length="467" mass="54095">MNIAVIIGVSVYSNSNNNLPGCKNDADAINQILKKTDKYDEILYINNNESSAKTKELLSNFILNNKGTVINELFFYYSGHGEFSNEEFYYVLSDFDAKKKNQTSLQNTEIDDLVRTLSPDLVIKVIDACQSGTTYIKEGNVLNKYFNDSKKGFNNCYFLNSSLNNQSSFQNGKLSFFTYSFIKALKEHKTKEIRYKDIIDVISDEFSDNQDQTPFFVIQADLTEKFCSFSTELREYLNSFNASTVSDTESKDAPLKLADLVKLDAKEYVNKEGALQAVEFIRKEFERISLSIDYAELYKLEINFLQEYKTIPNTRVIGNWLKDNKNDFFAKLVYETRVDYETGEEYTTLSGFDLKFELPFKAISIEVNSLYPNLASYQCNTVFLISKKHIRFFYFVTNYIDESWENKNLNTKEIKWIFNEVKIADESAIRSAIELIKTNIETRIQNDLNAKFEVEPKVEDKVDDLPF</sequence>
<dbReference type="GO" id="GO:0006508">
    <property type="term" value="P:proteolysis"/>
    <property type="evidence" value="ECO:0007669"/>
    <property type="project" value="InterPro"/>
</dbReference>
<feature type="domain" description="Peptidase C14 caspase" evidence="1">
    <location>
        <begin position="2"/>
        <end position="217"/>
    </location>
</feature>
<dbReference type="SUPFAM" id="SSF52129">
    <property type="entry name" value="Caspase-like"/>
    <property type="match status" value="1"/>
</dbReference>
<evidence type="ECO:0000313" key="2">
    <source>
        <dbReference type="EMBL" id="NNV57756.1"/>
    </source>
</evidence>
<dbReference type="Proteomes" id="UP000598971">
    <property type="component" value="Unassembled WGS sequence"/>
</dbReference>